<evidence type="ECO:0000313" key="2">
    <source>
        <dbReference type="Proteomes" id="UP001295444"/>
    </source>
</evidence>
<dbReference type="AlphaFoldDB" id="A0AAD1WZZ8"/>
<evidence type="ECO:0000313" key="1">
    <source>
        <dbReference type="EMBL" id="CAH2329802.1"/>
    </source>
</evidence>
<proteinExistence type="predicted"/>
<dbReference type="Proteomes" id="UP001295444">
    <property type="component" value="Unassembled WGS sequence"/>
</dbReference>
<keyword evidence="2" id="KW-1185">Reference proteome</keyword>
<sequence>MSSVLVIHKSAAARCYGNLRERSYGIARTEDMLLLDVEIPGPRFTGQPYCATGPP</sequence>
<dbReference type="EMBL" id="CAKOES020000053">
    <property type="protein sequence ID" value="CAH2329802.1"/>
    <property type="molecule type" value="Genomic_DNA"/>
</dbReference>
<organism evidence="1 2">
    <name type="scientific">Pelobates cultripes</name>
    <name type="common">Western spadefoot toad</name>
    <dbReference type="NCBI Taxonomy" id="61616"/>
    <lineage>
        <taxon>Eukaryota</taxon>
        <taxon>Metazoa</taxon>
        <taxon>Chordata</taxon>
        <taxon>Craniata</taxon>
        <taxon>Vertebrata</taxon>
        <taxon>Euteleostomi</taxon>
        <taxon>Amphibia</taxon>
        <taxon>Batrachia</taxon>
        <taxon>Anura</taxon>
        <taxon>Pelobatoidea</taxon>
        <taxon>Pelobatidae</taxon>
        <taxon>Pelobates</taxon>
    </lineage>
</organism>
<feature type="non-terminal residue" evidence="1">
    <location>
        <position position="55"/>
    </location>
</feature>
<gene>
    <name evidence="1" type="ORF">PECUL_23A042707</name>
</gene>
<comment type="caution">
    <text evidence="1">The sequence shown here is derived from an EMBL/GenBank/DDBJ whole genome shotgun (WGS) entry which is preliminary data.</text>
</comment>
<protein>
    <submittedName>
        <fullName evidence="1">Uncharacterized protein</fullName>
    </submittedName>
</protein>
<name>A0AAD1WZZ8_PELCU</name>
<accession>A0AAD1WZZ8</accession>
<reference evidence="1" key="1">
    <citation type="submission" date="2022-03" db="EMBL/GenBank/DDBJ databases">
        <authorList>
            <person name="Alioto T."/>
            <person name="Alioto T."/>
            <person name="Gomez Garrido J."/>
        </authorList>
    </citation>
    <scope>NUCLEOTIDE SEQUENCE</scope>
</reference>